<gene>
    <name evidence="1" type="ORF">RRG08_014860</name>
</gene>
<dbReference type="EMBL" id="JAWDGP010001541">
    <property type="protein sequence ID" value="KAK3790391.1"/>
    <property type="molecule type" value="Genomic_DNA"/>
</dbReference>
<comment type="caution">
    <text evidence="1">The sequence shown here is derived from an EMBL/GenBank/DDBJ whole genome shotgun (WGS) entry which is preliminary data.</text>
</comment>
<dbReference type="Proteomes" id="UP001283361">
    <property type="component" value="Unassembled WGS sequence"/>
</dbReference>
<organism evidence="1 2">
    <name type="scientific">Elysia crispata</name>
    <name type="common">lettuce slug</name>
    <dbReference type="NCBI Taxonomy" id="231223"/>
    <lineage>
        <taxon>Eukaryota</taxon>
        <taxon>Metazoa</taxon>
        <taxon>Spiralia</taxon>
        <taxon>Lophotrochozoa</taxon>
        <taxon>Mollusca</taxon>
        <taxon>Gastropoda</taxon>
        <taxon>Heterobranchia</taxon>
        <taxon>Euthyneura</taxon>
        <taxon>Panpulmonata</taxon>
        <taxon>Sacoglossa</taxon>
        <taxon>Placobranchoidea</taxon>
        <taxon>Plakobranchidae</taxon>
        <taxon>Elysia</taxon>
    </lineage>
</organism>
<reference evidence="1" key="1">
    <citation type="journal article" date="2023" name="G3 (Bethesda)">
        <title>A reference genome for the long-term kleptoplast-retaining sea slug Elysia crispata morphotype clarki.</title>
        <authorList>
            <person name="Eastman K.E."/>
            <person name="Pendleton A.L."/>
            <person name="Shaikh M.A."/>
            <person name="Suttiyut T."/>
            <person name="Ogas R."/>
            <person name="Tomko P."/>
            <person name="Gavelis G."/>
            <person name="Widhalm J.R."/>
            <person name="Wisecaver J.H."/>
        </authorList>
    </citation>
    <scope>NUCLEOTIDE SEQUENCE</scope>
    <source>
        <strain evidence="1">ECLA1</strain>
    </source>
</reference>
<evidence type="ECO:0000313" key="1">
    <source>
        <dbReference type="EMBL" id="KAK3790391.1"/>
    </source>
</evidence>
<evidence type="ECO:0000313" key="2">
    <source>
        <dbReference type="Proteomes" id="UP001283361"/>
    </source>
</evidence>
<dbReference type="AlphaFoldDB" id="A0AAE1ANE9"/>
<name>A0AAE1ANE9_9GAST</name>
<keyword evidence="2" id="KW-1185">Reference proteome</keyword>
<proteinExistence type="predicted"/>
<accession>A0AAE1ANE9</accession>
<protein>
    <submittedName>
        <fullName evidence="1">Uncharacterized protein</fullName>
    </submittedName>
</protein>
<sequence length="173" mass="18679">MMPTSVYISSSPALIFLPALHELDTTLDIGLSTGQGGQGSDGPRGYWTQIYSSCCSCPCATVAIVIGNSPSGIRLDWCKRVRPETVLERDLEVGAYGRHVQRQAKGDAYRASGDGVLERDMEVGAYERHVQRQAKVSVRVMHTELAETPTQAPTPELTLAGLESSWEAAAITV</sequence>